<evidence type="ECO:0000256" key="3">
    <source>
        <dbReference type="ARBA" id="ARBA00022955"/>
    </source>
</evidence>
<dbReference type="GO" id="GO:0005811">
    <property type="term" value="C:lipid droplet"/>
    <property type="evidence" value="ECO:0007669"/>
    <property type="project" value="EnsemblFungi"/>
</dbReference>
<evidence type="ECO:0000256" key="6">
    <source>
        <dbReference type="ARBA" id="ARBA00023589"/>
    </source>
</evidence>
<evidence type="ECO:0000256" key="5">
    <source>
        <dbReference type="ARBA" id="ARBA00023098"/>
    </source>
</evidence>
<comment type="pathway">
    <text evidence="6">Steroid biosynthesis; zymosterol biosynthesis; zymosterol from lanosterol: step 5/6.</text>
</comment>
<name>A0A1L0CZD9_9ASCO</name>
<evidence type="ECO:0000313" key="11">
    <source>
        <dbReference type="Proteomes" id="UP000183365"/>
    </source>
</evidence>
<keyword evidence="9" id="KW-0812">Transmembrane</keyword>
<evidence type="ECO:0000256" key="7">
    <source>
        <dbReference type="ARBA" id="ARBA00023593"/>
    </source>
</evidence>
<proteinExistence type="inferred from homology"/>
<dbReference type="EC" id="1.1.1.270" evidence="8"/>
<dbReference type="Gene3D" id="3.40.50.720">
    <property type="entry name" value="NAD(P)-binding Rossmann-like Domain"/>
    <property type="match status" value="1"/>
</dbReference>
<dbReference type="InterPro" id="IPR002347">
    <property type="entry name" value="SDR_fam"/>
</dbReference>
<evidence type="ECO:0000256" key="4">
    <source>
        <dbReference type="ARBA" id="ARBA00023002"/>
    </source>
</evidence>
<dbReference type="PANTHER" id="PTHR43647">
    <property type="entry name" value="DEHYDROGENASE"/>
    <property type="match status" value="1"/>
</dbReference>
<keyword evidence="5" id="KW-0443">Lipid metabolism</keyword>
<keyword evidence="9" id="KW-1133">Transmembrane helix</keyword>
<dbReference type="InterPro" id="IPR051593">
    <property type="entry name" value="Ergosterol_Biosynth_ERG27"/>
</dbReference>
<keyword evidence="4" id="KW-0560">Oxidoreductase</keyword>
<evidence type="ECO:0000313" key="10">
    <source>
        <dbReference type="EMBL" id="SGZ40231.1"/>
    </source>
</evidence>
<keyword evidence="2" id="KW-0521">NADP</keyword>
<keyword evidence="3" id="KW-0752">Steroid biosynthesis</keyword>
<protein>
    <recommendedName>
        <fullName evidence="8">3beta-hydroxysteroid 3-dehydrogenase</fullName>
        <ecNumber evidence="8">1.1.1.270</ecNumber>
    </recommendedName>
</protein>
<sequence length="345" mass="39071">MSKVAVITGTNSNLGLNIAYRLLEKIPFSEDITIVVTSRTLPRVRECIELINQFHSQLERSGSLSFDYILVDFTDMVSVLDAYNTLSKKFTRIDYFFVNAAQGAYSGIDWLGAVKEIISNPMKAVTNPNYKMQKVGVKSRDGMGLVFQANVFGPYYLIQKLKPLMIKGNCRVIWVSSLTAKSEYLKLNDLQLLENDMSYEASKREVDVIHFLTCAQLKREGIHQYLTHPGIFTSRSFYQYLNIFTYLSMLALFYIARFFGSPWHNISGYKAANAIVHCATSDVSCLDMGTKYGSATTKTGKEYIDYDKSISCKPPVKNALGAYLELLKADWDLKLKDQIKDTRKA</sequence>
<dbReference type="SUPFAM" id="SSF51735">
    <property type="entry name" value="NAD(P)-binding Rossmann-fold domains"/>
    <property type="match status" value="1"/>
</dbReference>
<keyword evidence="9" id="KW-0472">Membrane</keyword>
<gene>
    <name evidence="10" type="ORF">HGUI_02431</name>
</gene>
<dbReference type="VEuPathDB" id="FungiDB:HGUI_02431"/>
<keyword evidence="11" id="KW-1185">Reference proteome</keyword>
<dbReference type="GO" id="GO:0005741">
    <property type="term" value="C:mitochondrial outer membrane"/>
    <property type="evidence" value="ECO:0007669"/>
    <property type="project" value="TreeGrafter"/>
</dbReference>
<dbReference type="GO" id="GO:0006696">
    <property type="term" value="P:ergosterol biosynthetic process"/>
    <property type="evidence" value="ECO:0007669"/>
    <property type="project" value="EnsemblFungi"/>
</dbReference>
<dbReference type="Proteomes" id="UP000183365">
    <property type="component" value="Unassembled WGS sequence"/>
</dbReference>
<dbReference type="GO" id="GO:0005789">
    <property type="term" value="C:endoplasmic reticulum membrane"/>
    <property type="evidence" value="ECO:0007669"/>
    <property type="project" value="EnsemblFungi"/>
</dbReference>
<reference evidence="11" key="1">
    <citation type="submission" date="2016-11" db="EMBL/GenBank/DDBJ databases">
        <authorList>
            <person name="Guldener U."/>
        </authorList>
    </citation>
    <scope>NUCLEOTIDE SEQUENCE [LARGE SCALE GENOMIC DNA]</scope>
</reference>
<dbReference type="GO" id="GO:0000253">
    <property type="term" value="F:3-beta-hydroxysteroid 3-dehydrogenase (NADP+) activity"/>
    <property type="evidence" value="ECO:0007669"/>
    <property type="project" value="UniProtKB-EC"/>
</dbReference>
<dbReference type="OrthoDB" id="9989144at2759"/>
<feature type="transmembrane region" description="Helical" evidence="9">
    <location>
        <begin position="237"/>
        <end position="256"/>
    </location>
</feature>
<organism evidence="10 11">
    <name type="scientific">Hanseniaspora guilliermondii</name>
    <dbReference type="NCBI Taxonomy" id="56406"/>
    <lineage>
        <taxon>Eukaryota</taxon>
        <taxon>Fungi</taxon>
        <taxon>Dikarya</taxon>
        <taxon>Ascomycota</taxon>
        <taxon>Saccharomycotina</taxon>
        <taxon>Saccharomycetes</taxon>
        <taxon>Saccharomycodales</taxon>
        <taxon>Saccharomycodaceae</taxon>
        <taxon>Hanseniaspora</taxon>
    </lineage>
</organism>
<dbReference type="EMBL" id="FQNF01000043">
    <property type="protein sequence ID" value="SGZ40231.1"/>
    <property type="molecule type" value="Genomic_DNA"/>
</dbReference>
<accession>A0A1L0CZD9</accession>
<dbReference type="Pfam" id="PF00106">
    <property type="entry name" value="adh_short"/>
    <property type="match status" value="1"/>
</dbReference>
<dbReference type="InterPro" id="IPR036291">
    <property type="entry name" value="NAD(P)-bd_dom_sf"/>
</dbReference>
<evidence type="ECO:0000256" key="1">
    <source>
        <dbReference type="ARBA" id="ARBA00022516"/>
    </source>
</evidence>
<dbReference type="PANTHER" id="PTHR43647:SF1">
    <property type="entry name" value="3-KETO-STEROID REDUCTASE ERG27"/>
    <property type="match status" value="1"/>
</dbReference>
<keyword evidence="1" id="KW-0444">Lipid biosynthesis</keyword>
<dbReference type="AlphaFoldDB" id="A0A1L0CZD9"/>
<evidence type="ECO:0000256" key="8">
    <source>
        <dbReference type="ARBA" id="ARBA00023621"/>
    </source>
</evidence>
<evidence type="ECO:0000256" key="2">
    <source>
        <dbReference type="ARBA" id="ARBA00022857"/>
    </source>
</evidence>
<evidence type="ECO:0000256" key="9">
    <source>
        <dbReference type="SAM" id="Phobius"/>
    </source>
</evidence>
<comment type="similarity">
    <text evidence="7">Belongs to the short-chain dehydrogenases/reductases (SDR) family. ERG27 subfamily.</text>
</comment>